<dbReference type="InterPro" id="IPR017686">
    <property type="entry name" value="Phg/plasmid-like_prot"/>
</dbReference>
<dbReference type="Pfam" id="PF06067">
    <property type="entry name" value="DUF932"/>
    <property type="match status" value="1"/>
</dbReference>
<gene>
    <name evidence="1" type="ORF">METZ01_LOCUS190432</name>
</gene>
<dbReference type="NCBIfam" id="TIGR03299">
    <property type="entry name" value="LGT_TIGR03299"/>
    <property type="match status" value="1"/>
</dbReference>
<sequence>MKEVFMPAGITETDSMAYVGQQPWHGLGVKVEGDAMTAEEAIKVSLMDWKVDTVPVFVNVDGTYIPIEDKFATMRMDNNAVLGVVGQKYTPVQNIDCFKFFDAVTGTGDAKYDTVGTLNGGRRIWLLAKFNGGITLDSGDQIDPYMLLANSHDGGSALTMMFTYIRVVCQNTMEAALGRKDVRLPERFYARHTSSVLEKASQARDILQIQGEYNKRMEEQINLVADTAWTNHDMKRLAFTMFHLDPQKPLEEQHATKQIGAETVISLFNQGLGNHGETAWDAYNAITEWTSHYKGKGRGVNTVGSIDESVVDARLNYNWFNGGPAFRAKAWDILTATEDEKEARLVPLMF</sequence>
<evidence type="ECO:0000313" key="1">
    <source>
        <dbReference type="EMBL" id="SVB37578.1"/>
    </source>
</evidence>
<protein>
    <recommendedName>
        <fullName evidence="2">DUF932 domain-containing protein</fullName>
    </recommendedName>
</protein>
<evidence type="ECO:0008006" key="2">
    <source>
        <dbReference type="Google" id="ProtNLM"/>
    </source>
</evidence>
<dbReference type="InterPro" id="IPR026325">
    <property type="entry name" value="DUF932"/>
</dbReference>
<organism evidence="1">
    <name type="scientific">marine metagenome</name>
    <dbReference type="NCBI Taxonomy" id="408172"/>
    <lineage>
        <taxon>unclassified sequences</taxon>
        <taxon>metagenomes</taxon>
        <taxon>ecological metagenomes</taxon>
    </lineage>
</organism>
<name>A0A382DGR8_9ZZZZ</name>
<dbReference type="EMBL" id="UINC01039297">
    <property type="protein sequence ID" value="SVB37578.1"/>
    <property type="molecule type" value="Genomic_DNA"/>
</dbReference>
<proteinExistence type="predicted"/>
<dbReference type="AlphaFoldDB" id="A0A382DGR8"/>
<reference evidence="1" key="1">
    <citation type="submission" date="2018-05" db="EMBL/GenBank/DDBJ databases">
        <authorList>
            <person name="Lanie J.A."/>
            <person name="Ng W.-L."/>
            <person name="Kazmierczak K.M."/>
            <person name="Andrzejewski T.M."/>
            <person name="Davidsen T.M."/>
            <person name="Wayne K.J."/>
            <person name="Tettelin H."/>
            <person name="Glass J.I."/>
            <person name="Rusch D."/>
            <person name="Podicherti R."/>
            <person name="Tsui H.-C.T."/>
            <person name="Winkler M.E."/>
        </authorList>
    </citation>
    <scope>NUCLEOTIDE SEQUENCE</scope>
</reference>
<accession>A0A382DGR8</accession>